<reference evidence="2" key="3">
    <citation type="submission" date="2023-05" db="EMBL/GenBank/DDBJ databases">
        <authorList>
            <person name="Smith C.H."/>
        </authorList>
    </citation>
    <scope>NUCLEOTIDE SEQUENCE</scope>
    <source>
        <strain evidence="2">CHS0354</strain>
        <tissue evidence="2">Mantle</tissue>
    </source>
</reference>
<dbReference type="EMBL" id="JAEAOA010001861">
    <property type="protein sequence ID" value="KAK3581705.1"/>
    <property type="molecule type" value="Genomic_DNA"/>
</dbReference>
<keyword evidence="1" id="KW-0812">Transmembrane</keyword>
<evidence type="ECO:0000313" key="2">
    <source>
        <dbReference type="EMBL" id="KAK3581705.1"/>
    </source>
</evidence>
<reference evidence="2" key="2">
    <citation type="journal article" date="2021" name="Genome Biol. Evol.">
        <title>Developing a high-quality reference genome for a parasitic bivalve with doubly uniparental inheritance (Bivalvia: Unionida).</title>
        <authorList>
            <person name="Smith C.H."/>
        </authorList>
    </citation>
    <scope>NUCLEOTIDE SEQUENCE</scope>
    <source>
        <strain evidence="2">CHS0354</strain>
        <tissue evidence="2">Mantle</tissue>
    </source>
</reference>
<feature type="transmembrane region" description="Helical" evidence="1">
    <location>
        <begin position="91"/>
        <end position="111"/>
    </location>
</feature>
<reference evidence="2" key="1">
    <citation type="journal article" date="2021" name="Genome Biol. Evol.">
        <title>A High-Quality Reference Genome for a Parasitic Bivalve with Doubly Uniparental Inheritance (Bivalvia: Unionida).</title>
        <authorList>
            <person name="Smith C.H."/>
        </authorList>
    </citation>
    <scope>NUCLEOTIDE SEQUENCE</scope>
    <source>
        <strain evidence="2">CHS0354</strain>
    </source>
</reference>
<gene>
    <name evidence="2" type="ORF">CHS0354_031104</name>
</gene>
<protein>
    <submittedName>
        <fullName evidence="2">Uncharacterized protein</fullName>
    </submittedName>
</protein>
<dbReference type="AlphaFoldDB" id="A0AAE0RY75"/>
<evidence type="ECO:0000313" key="3">
    <source>
        <dbReference type="Proteomes" id="UP001195483"/>
    </source>
</evidence>
<proteinExistence type="predicted"/>
<organism evidence="2 3">
    <name type="scientific">Potamilus streckersoni</name>
    <dbReference type="NCBI Taxonomy" id="2493646"/>
    <lineage>
        <taxon>Eukaryota</taxon>
        <taxon>Metazoa</taxon>
        <taxon>Spiralia</taxon>
        <taxon>Lophotrochozoa</taxon>
        <taxon>Mollusca</taxon>
        <taxon>Bivalvia</taxon>
        <taxon>Autobranchia</taxon>
        <taxon>Heteroconchia</taxon>
        <taxon>Palaeoheterodonta</taxon>
        <taxon>Unionida</taxon>
        <taxon>Unionoidea</taxon>
        <taxon>Unionidae</taxon>
        <taxon>Ambleminae</taxon>
        <taxon>Lampsilini</taxon>
        <taxon>Potamilus</taxon>
    </lineage>
</organism>
<dbReference type="Proteomes" id="UP001195483">
    <property type="component" value="Unassembled WGS sequence"/>
</dbReference>
<comment type="caution">
    <text evidence="2">The sequence shown here is derived from an EMBL/GenBank/DDBJ whole genome shotgun (WGS) entry which is preliminary data.</text>
</comment>
<keyword evidence="1" id="KW-1133">Transmembrane helix</keyword>
<evidence type="ECO:0000256" key="1">
    <source>
        <dbReference type="SAM" id="Phobius"/>
    </source>
</evidence>
<accession>A0AAE0RY75</accession>
<name>A0AAE0RY75_9BIVA</name>
<sequence length="133" mass="15753">MLKIENKVTKSPEAPLCDQYLGSSRSPWQQPSIKAYPQVIETPLKEALTEYIKKTKGQFWDNVIRKHFYPFDQDIKQQENIKQNFISRNNVLFGFFLLNFIFSVALLQLQLDKYQLRFFYIVGKYEPVSVSSY</sequence>
<keyword evidence="1" id="KW-0472">Membrane</keyword>
<keyword evidence="3" id="KW-1185">Reference proteome</keyword>